<comment type="caution">
    <text evidence="6">The sequence shown here is derived from an EMBL/GenBank/DDBJ whole genome shotgun (WGS) entry which is preliminary data.</text>
</comment>
<keyword evidence="3 4" id="KW-0408">Iron</keyword>
<dbReference type="AlphaFoldDB" id="S3XFD3"/>
<dbReference type="InterPro" id="IPR009056">
    <property type="entry name" value="Cyt_c-like_dom"/>
</dbReference>
<keyword evidence="7" id="KW-1185">Reference proteome</keyword>
<dbReference type="GO" id="GO:0020037">
    <property type="term" value="F:heme binding"/>
    <property type="evidence" value="ECO:0007669"/>
    <property type="project" value="InterPro"/>
</dbReference>
<dbReference type="PATRIC" id="fig|883165.3.peg.1333"/>
<organism evidence="6 7">
    <name type="scientific">Campylobacter ureolyticus ACS-301-V-Sch3b</name>
    <dbReference type="NCBI Taxonomy" id="883165"/>
    <lineage>
        <taxon>Bacteria</taxon>
        <taxon>Pseudomonadati</taxon>
        <taxon>Campylobacterota</taxon>
        <taxon>Epsilonproteobacteria</taxon>
        <taxon>Campylobacterales</taxon>
        <taxon>Campylobacteraceae</taxon>
        <taxon>Campylobacter</taxon>
    </lineage>
</organism>
<protein>
    <recommendedName>
        <fullName evidence="5">Cytochrome c domain-containing protein</fullName>
    </recommendedName>
</protein>
<reference evidence="6 7" key="1">
    <citation type="submission" date="2013-06" db="EMBL/GenBank/DDBJ databases">
        <title>The Genome Sequence of Campylobacter ureolyticus ACS-301-V-SCH3B.</title>
        <authorList>
            <consortium name="The Broad Institute Genomics Platform"/>
            <person name="Earl A."/>
            <person name="Ward D."/>
            <person name="Feldgarden M."/>
            <person name="Gevers D."/>
            <person name="Saerens B."/>
            <person name="Vaneechoutte M."/>
            <person name="Walker B."/>
            <person name="Young S."/>
            <person name="Zeng Q."/>
            <person name="Gargeya S."/>
            <person name="Fitzgerald M."/>
            <person name="Haas B."/>
            <person name="Abouelleil A."/>
            <person name="Allen A.W."/>
            <person name="Alvarado L."/>
            <person name="Arachchi H.M."/>
            <person name="Berlin A.M."/>
            <person name="Chapman S.B."/>
            <person name="Gainer-Dewar J."/>
            <person name="Goldberg J."/>
            <person name="Griggs A."/>
            <person name="Gujja S."/>
            <person name="Hansen M."/>
            <person name="Howarth C."/>
            <person name="Imamovic A."/>
            <person name="Ireland A."/>
            <person name="Larimer J."/>
            <person name="McCowan C."/>
            <person name="Murphy C."/>
            <person name="Pearson M."/>
            <person name="Poon T.W."/>
            <person name="Priest M."/>
            <person name="Roberts A."/>
            <person name="Saif S."/>
            <person name="Shea T."/>
            <person name="Sisk P."/>
            <person name="Sykes S."/>
            <person name="Wortman J."/>
            <person name="Nusbaum C."/>
            <person name="Birren B."/>
        </authorList>
    </citation>
    <scope>NUCLEOTIDE SEQUENCE [LARGE SCALE GENOMIC DNA]</scope>
    <source>
        <strain evidence="6 7">ACS-301-V-Sch3b</strain>
    </source>
</reference>
<accession>S3XFD3</accession>
<name>S3XFD3_9BACT</name>
<dbReference type="PROSITE" id="PS51007">
    <property type="entry name" value="CYTC"/>
    <property type="match status" value="1"/>
</dbReference>
<evidence type="ECO:0000313" key="6">
    <source>
        <dbReference type="EMBL" id="EPH08062.1"/>
    </source>
</evidence>
<evidence type="ECO:0000313" key="7">
    <source>
        <dbReference type="Proteomes" id="UP000014539"/>
    </source>
</evidence>
<dbReference type="GO" id="GO:0009055">
    <property type="term" value="F:electron transfer activity"/>
    <property type="evidence" value="ECO:0007669"/>
    <property type="project" value="InterPro"/>
</dbReference>
<sequence>MKNLVKIVIFIGIVCFINLNAKEKDALSGGVEAKMPKTGEEIYNYWCLPCHGANMPGTNALQVLYQGSIPAELTKRDDLNPELIEFFVREGKHSMPFFRKVEINDEELKALGKYLSKE</sequence>
<dbReference type="InterPro" id="IPR036909">
    <property type="entry name" value="Cyt_c-like_dom_sf"/>
</dbReference>
<keyword evidence="2 4" id="KW-0479">Metal-binding</keyword>
<feature type="domain" description="Cytochrome c" evidence="5">
    <location>
        <begin position="34"/>
        <end position="118"/>
    </location>
</feature>
<evidence type="ECO:0000256" key="3">
    <source>
        <dbReference type="ARBA" id="ARBA00023004"/>
    </source>
</evidence>
<gene>
    <name evidence="6" type="ORF">HMPREF9309_01317</name>
</gene>
<proteinExistence type="predicted"/>
<evidence type="ECO:0000256" key="1">
    <source>
        <dbReference type="ARBA" id="ARBA00022617"/>
    </source>
</evidence>
<dbReference type="EMBL" id="AGYD01000011">
    <property type="protein sequence ID" value="EPH08062.1"/>
    <property type="molecule type" value="Genomic_DNA"/>
</dbReference>
<keyword evidence="1 4" id="KW-0349">Heme</keyword>
<dbReference type="eggNOG" id="COG2010">
    <property type="taxonomic scope" value="Bacteria"/>
</dbReference>
<dbReference type="HOGENOM" id="CLU_149854_0_0_7"/>
<evidence type="ECO:0000256" key="2">
    <source>
        <dbReference type="ARBA" id="ARBA00022723"/>
    </source>
</evidence>
<dbReference type="Pfam" id="PF13442">
    <property type="entry name" value="Cytochrome_CBB3"/>
    <property type="match status" value="1"/>
</dbReference>
<dbReference type="Proteomes" id="UP000014539">
    <property type="component" value="Unassembled WGS sequence"/>
</dbReference>
<evidence type="ECO:0000259" key="5">
    <source>
        <dbReference type="PROSITE" id="PS51007"/>
    </source>
</evidence>
<dbReference type="SUPFAM" id="SSF46626">
    <property type="entry name" value="Cytochrome c"/>
    <property type="match status" value="1"/>
</dbReference>
<dbReference type="GO" id="GO:0046872">
    <property type="term" value="F:metal ion binding"/>
    <property type="evidence" value="ECO:0007669"/>
    <property type="project" value="UniProtKB-KW"/>
</dbReference>
<dbReference type="RefSeq" id="WP_016647172.1">
    <property type="nucleotide sequence ID" value="NZ_KE340327.1"/>
</dbReference>
<evidence type="ECO:0000256" key="4">
    <source>
        <dbReference type="PROSITE-ProRule" id="PRU00433"/>
    </source>
</evidence>
<dbReference type="Gene3D" id="1.10.760.10">
    <property type="entry name" value="Cytochrome c-like domain"/>
    <property type="match status" value="1"/>
</dbReference>